<dbReference type="RefSeq" id="WP_316683030.1">
    <property type="nucleotide sequence ID" value="NZ_CATZAT010000001.1"/>
</dbReference>
<keyword evidence="2" id="KW-1185">Reference proteome</keyword>
<organism evidence="1 2">
    <name type="scientific">Ralstonia holmesii</name>
    <dbReference type="NCBI Taxonomy" id="3058602"/>
    <lineage>
        <taxon>Bacteria</taxon>
        <taxon>Pseudomonadati</taxon>
        <taxon>Pseudomonadota</taxon>
        <taxon>Betaproteobacteria</taxon>
        <taxon>Burkholderiales</taxon>
        <taxon>Burkholderiaceae</taxon>
        <taxon>Ralstonia</taxon>
    </lineage>
</organism>
<dbReference type="AlphaFoldDB" id="A0ABC8Q4Z3"/>
<name>A0ABC8Q4Z3_9RALS</name>
<dbReference type="Proteomes" id="UP001189663">
    <property type="component" value="Unassembled WGS sequence"/>
</dbReference>
<comment type="caution">
    <text evidence="1">The sequence shown here is derived from an EMBL/GenBank/DDBJ whole genome shotgun (WGS) entry which is preliminary data.</text>
</comment>
<protein>
    <submittedName>
        <fullName evidence="1">Uncharacterized protein</fullName>
    </submittedName>
</protein>
<reference evidence="1 2" key="1">
    <citation type="submission" date="2023-07" db="EMBL/GenBank/DDBJ databases">
        <authorList>
            <person name="Peeters C."/>
        </authorList>
    </citation>
    <scope>NUCLEOTIDE SEQUENCE [LARGE SCALE GENOMIC DNA]</scope>
    <source>
        <strain evidence="1 2">LMG 18096</strain>
    </source>
</reference>
<evidence type="ECO:0000313" key="1">
    <source>
        <dbReference type="EMBL" id="CAJ0773747.1"/>
    </source>
</evidence>
<evidence type="ECO:0000313" key="2">
    <source>
        <dbReference type="Proteomes" id="UP001189663"/>
    </source>
</evidence>
<dbReference type="EMBL" id="CATZAT010000001">
    <property type="protein sequence ID" value="CAJ0773747.1"/>
    <property type="molecule type" value="Genomic_DNA"/>
</dbReference>
<gene>
    <name evidence="1" type="ORF">LMG18096_00024</name>
</gene>
<sequence>MVMRFDDSVAALNVHVWVITEHFCDMPVALPLPVRTTLADAQCAAPMRVRELNIVQAAAQKNEGGRICQGRKTARTMAG</sequence>
<accession>A0ABC8Q4Z3</accession>
<proteinExistence type="predicted"/>